<evidence type="ECO:0000313" key="6">
    <source>
        <dbReference type="EMBL" id="SVB08698.1"/>
    </source>
</evidence>
<dbReference type="EMBL" id="UINC01028176">
    <property type="protein sequence ID" value="SVB08698.1"/>
    <property type="molecule type" value="Genomic_DNA"/>
</dbReference>
<keyword evidence="5" id="KW-0460">Magnesium</keyword>
<protein>
    <recommendedName>
        <fullName evidence="7">Geranylgeranyl pyrophosphate synthase</fullName>
    </recommendedName>
</protein>
<evidence type="ECO:0000256" key="1">
    <source>
        <dbReference type="ARBA" id="ARBA00001946"/>
    </source>
</evidence>
<feature type="non-terminal residue" evidence="6">
    <location>
        <position position="1"/>
    </location>
</feature>
<dbReference type="SUPFAM" id="SSF48576">
    <property type="entry name" value="Terpenoid synthases"/>
    <property type="match status" value="1"/>
</dbReference>
<dbReference type="AlphaFoldDB" id="A0A382B4K9"/>
<evidence type="ECO:0000256" key="2">
    <source>
        <dbReference type="ARBA" id="ARBA00006706"/>
    </source>
</evidence>
<proteinExistence type="inferred from homology"/>
<comment type="cofactor">
    <cofactor evidence="1">
        <name>Mg(2+)</name>
        <dbReference type="ChEBI" id="CHEBI:18420"/>
    </cofactor>
</comment>
<evidence type="ECO:0000256" key="3">
    <source>
        <dbReference type="ARBA" id="ARBA00022679"/>
    </source>
</evidence>
<dbReference type="InterPro" id="IPR008949">
    <property type="entry name" value="Isoprenoid_synthase_dom_sf"/>
</dbReference>
<evidence type="ECO:0000256" key="4">
    <source>
        <dbReference type="ARBA" id="ARBA00022723"/>
    </source>
</evidence>
<dbReference type="Gene3D" id="1.10.600.10">
    <property type="entry name" value="Farnesyl Diphosphate Synthase"/>
    <property type="match status" value="1"/>
</dbReference>
<keyword evidence="4" id="KW-0479">Metal-binding</keyword>
<sequence length="334" mass="34979">VALPPDSSSLLGLPGMADHLRRVEEELRRVVQSDEPFLTEVARHLIDAGGKRVRPALTITASQATTTEPGPASLDAIRGGVAVELVHQGSLYHDDVIDGADTRRTVESVNSRFGNLEAILAGDYLLARASEIAADLGTEVAALLAGTIARLCEGQVREIGSAFYVDRTESSYLESIAGKTAVLLATAARIGGIVADLSRPEVEALTSFGHHYGMAFQIVDDVLDLVATDDQLGKPAGNDLCEGVYTLPVIRALEGPAGGELRSMLGGAIDPATRDRVLEIVRGDESIATSMATAIEFTGAAGNALDVFPPTPAVSTLRQTCNLLLSRVDAVSGV</sequence>
<dbReference type="PROSITE" id="PS00444">
    <property type="entry name" value="POLYPRENYL_SYNTHASE_2"/>
    <property type="match status" value="1"/>
</dbReference>
<dbReference type="InterPro" id="IPR033749">
    <property type="entry name" value="Polyprenyl_synt_CS"/>
</dbReference>
<keyword evidence="3" id="KW-0808">Transferase</keyword>
<dbReference type="CDD" id="cd00685">
    <property type="entry name" value="Trans_IPPS_HT"/>
    <property type="match status" value="1"/>
</dbReference>
<dbReference type="GO" id="GO:0004659">
    <property type="term" value="F:prenyltransferase activity"/>
    <property type="evidence" value="ECO:0007669"/>
    <property type="project" value="InterPro"/>
</dbReference>
<dbReference type="Pfam" id="PF00348">
    <property type="entry name" value="polyprenyl_synt"/>
    <property type="match status" value="1"/>
</dbReference>
<dbReference type="PANTHER" id="PTHR12001:SF69">
    <property type="entry name" value="ALL TRANS-POLYPRENYL-DIPHOSPHATE SYNTHASE PDSS1"/>
    <property type="match status" value="1"/>
</dbReference>
<reference evidence="6" key="1">
    <citation type="submission" date="2018-05" db="EMBL/GenBank/DDBJ databases">
        <authorList>
            <person name="Lanie J.A."/>
            <person name="Ng W.-L."/>
            <person name="Kazmierczak K.M."/>
            <person name="Andrzejewski T.M."/>
            <person name="Davidsen T.M."/>
            <person name="Wayne K.J."/>
            <person name="Tettelin H."/>
            <person name="Glass J.I."/>
            <person name="Rusch D."/>
            <person name="Podicherti R."/>
            <person name="Tsui H.-C.T."/>
            <person name="Winkler M.E."/>
        </authorList>
    </citation>
    <scope>NUCLEOTIDE SEQUENCE</scope>
</reference>
<evidence type="ECO:0000256" key="5">
    <source>
        <dbReference type="ARBA" id="ARBA00022842"/>
    </source>
</evidence>
<name>A0A382B4K9_9ZZZZ</name>
<dbReference type="SFLD" id="SFLDS00005">
    <property type="entry name" value="Isoprenoid_Synthase_Type_I"/>
    <property type="match status" value="1"/>
</dbReference>
<evidence type="ECO:0008006" key="7">
    <source>
        <dbReference type="Google" id="ProtNLM"/>
    </source>
</evidence>
<dbReference type="PANTHER" id="PTHR12001">
    <property type="entry name" value="GERANYLGERANYL PYROPHOSPHATE SYNTHASE"/>
    <property type="match status" value="1"/>
</dbReference>
<gene>
    <name evidence="6" type="ORF">METZ01_LOCUS161552</name>
</gene>
<dbReference type="SFLD" id="SFLDG01017">
    <property type="entry name" value="Polyprenyl_Transferase_Like"/>
    <property type="match status" value="1"/>
</dbReference>
<dbReference type="InterPro" id="IPR000092">
    <property type="entry name" value="Polyprenyl_synt"/>
</dbReference>
<dbReference type="GO" id="GO:0008299">
    <property type="term" value="P:isoprenoid biosynthetic process"/>
    <property type="evidence" value="ECO:0007669"/>
    <property type="project" value="InterPro"/>
</dbReference>
<accession>A0A382B4K9</accession>
<organism evidence="6">
    <name type="scientific">marine metagenome</name>
    <dbReference type="NCBI Taxonomy" id="408172"/>
    <lineage>
        <taxon>unclassified sequences</taxon>
        <taxon>metagenomes</taxon>
        <taxon>ecological metagenomes</taxon>
    </lineage>
</organism>
<comment type="similarity">
    <text evidence="2">Belongs to the FPP/GGPP synthase family.</text>
</comment>
<dbReference type="GO" id="GO:0046872">
    <property type="term" value="F:metal ion binding"/>
    <property type="evidence" value="ECO:0007669"/>
    <property type="project" value="UniProtKB-KW"/>
</dbReference>